<gene>
    <name evidence="1" type="ORF">S03H2_59120</name>
</gene>
<proteinExistence type="predicted"/>
<sequence length="50" mass="5844">MLHLWLERAIDIALEGKPIIITEPIDQSLRISNAICRGVGLKYYKPKRFY</sequence>
<name>X1KCI9_9ZZZZ</name>
<dbReference type="AlphaFoldDB" id="X1KCI9"/>
<evidence type="ECO:0000313" key="1">
    <source>
        <dbReference type="EMBL" id="GAH79778.1"/>
    </source>
</evidence>
<accession>X1KCI9</accession>
<comment type="caution">
    <text evidence="1">The sequence shown here is derived from an EMBL/GenBank/DDBJ whole genome shotgun (WGS) entry which is preliminary data.</text>
</comment>
<protein>
    <submittedName>
        <fullName evidence="1">Uncharacterized protein</fullName>
    </submittedName>
</protein>
<reference evidence="1" key="1">
    <citation type="journal article" date="2014" name="Front. Microbiol.">
        <title>High frequency of phylogenetically diverse reductive dehalogenase-homologous genes in deep subseafloor sedimentary metagenomes.</title>
        <authorList>
            <person name="Kawai M."/>
            <person name="Futagami T."/>
            <person name="Toyoda A."/>
            <person name="Takaki Y."/>
            <person name="Nishi S."/>
            <person name="Hori S."/>
            <person name="Arai W."/>
            <person name="Tsubouchi T."/>
            <person name="Morono Y."/>
            <person name="Uchiyama I."/>
            <person name="Ito T."/>
            <person name="Fujiyama A."/>
            <person name="Inagaki F."/>
            <person name="Takami H."/>
        </authorList>
    </citation>
    <scope>NUCLEOTIDE SEQUENCE</scope>
    <source>
        <strain evidence="1">Expedition CK06-06</strain>
    </source>
</reference>
<organism evidence="1">
    <name type="scientific">marine sediment metagenome</name>
    <dbReference type="NCBI Taxonomy" id="412755"/>
    <lineage>
        <taxon>unclassified sequences</taxon>
        <taxon>metagenomes</taxon>
        <taxon>ecological metagenomes</taxon>
    </lineage>
</organism>
<dbReference type="EMBL" id="BARU01037997">
    <property type="protein sequence ID" value="GAH79778.1"/>
    <property type="molecule type" value="Genomic_DNA"/>
</dbReference>